<evidence type="ECO:0000313" key="2">
    <source>
        <dbReference type="Proteomes" id="UP000265520"/>
    </source>
</evidence>
<feature type="non-terminal residue" evidence="1">
    <location>
        <position position="45"/>
    </location>
</feature>
<sequence>MTIGNSGANIVGYSESDESMKIASAKKDENEGPEVVVVDDLVAGD</sequence>
<dbReference type="EMBL" id="LXQA011469834">
    <property type="protein sequence ID" value="MCI98305.1"/>
    <property type="molecule type" value="Genomic_DNA"/>
</dbReference>
<protein>
    <submittedName>
        <fullName evidence="1">Uncharacterized protein</fullName>
    </submittedName>
</protein>
<proteinExistence type="predicted"/>
<keyword evidence="2" id="KW-1185">Reference proteome</keyword>
<organism evidence="1 2">
    <name type="scientific">Trifolium medium</name>
    <dbReference type="NCBI Taxonomy" id="97028"/>
    <lineage>
        <taxon>Eukaryota</taxon>
        <taxon>Viridiplantae</taxon>
        <taxon>Streptophyta</taxon>
        <taxon>Embryophyta</taxon>
        <taxon>Tracheophyta</taxon>
        <taxon>Spermatophyta</taxon>
        <taxon>Magnoliopsida</taxon>
        <taxon>eudicotyledons</taxon>
        <taxon>Gunneridae</taxon>
        <taxon>Pentapetalae</taxon>
        <taxon>rosids</taxon>
        <taxon>fabids</taxon>
        <taxon>Fabales</taxon>
        <taxon>Fabaceae</taxon>
        <taxon>Papilionoideae</taxon>
        <taxon>50 kb inversion clade</taxon>
        <taxon>NPAAA clade</taxon>
        <taxon>Hologalegina</taxon>
        <taxon>IRL clade</taxon>
        <taxon>Trifolieae</taxon>
        <taxon>Trifolium</taxon>
    </lineage>
</organism>
<dbReference type="Proteomes" id="UP000265520">
    <property type="component" value="Unassembled WGS sequence"/>
</dbReference>
<accession>A0A392WLJ6</accession>
<comment type="caution">
    <text evidence="1">The sequence shown here is derived from an EMBL/GenBank/DDBJ whole genome shotgun (WGS) entry which is preliminary data.</text>
</comment>
<reference evidence="1 2" key="1">
    <citation type="journal article" date="2018" name="Front. Plant Sci.">
        <title>Red Clover (Trifolium pratense) and Zigzag Clover (T. medium) - A Picture of Genomic Similarities and Differences.</title>
        <authorList>
            <person name="Dluhosova J."/>
            <person name="Istvanek J."/>
            <person name="Nedelnik J."/>
            <person name="Repkova J."/>
        </authorList>
    </citation>
    <scope>NUCLEOTIDE SEQUENCE [LARGE SCALE GENOMIC DNA]</scope>
    <source>
        <strain evidence="2">cv. 10/8</strain>
        <tissue evidence="1">Leaf</tissue>
    </source>
</reference>
<dbReference type="AlphaFoldDB" id="A0A392WLJ6"/>
<name>A0A392WLJ6_9FABA</name>
<evidence type="ECO:0000313" key="1">
    <source>
        <dbReference type="EMBL" id="MCI98305.1"/>
    </source>
</evidence>